<proteinExistence type="predicted"/>
<dbReference type="AlphaFoldDB" id="A0A0M2UYE6"/>
<name>A0A0M2UYE6_9BACT</name>
<gene>
    <name evidence="1" type="ORF">BROFUL_01781</name>
</gene>
<evidence type="ECO:0000313" key="1">
    <source>
        <dbReference type="EMBL" id="KKO19504.1"/>
    </source>
</evidence>
<comment type="caution">
    <text evidence="1">The sequence shown here is derived from an EMBL/GenBank/DDBJ whole genome shotgun (WGS) entry which is preliminary data.</text>
</comment>
<reference evidence="1 2" key="1">
    <citation type="journal article" date="2013" name="BMC Microbiol.">
        <title>Identification of the type II cytochrome c maturation pathway in anammox bacteria by comparative genomics.</title>
        <authorList>
            <person name="Ferousi C."/>
            <person name="Speth D.R."/>
            <person name="Reimann J."/>
            <person name="Op den Camp H.J."/>
            <person name="Allen J.W."/>
            <person name="Keltjens J.T."/>
            <person name="Jetten M.S."/>
        </authorList>
    </citation>
    <scope>NUCLEOTIDE SEQUENCE [LARGE SCALE GENOMIC DNA]</scope>
    <source>
        <strain evidence="1">RU1</strain>
    </source>
</reference>
<organism evidence="1 2">
    <name type="scientific">Candidatus Brocadia fulgida</name>
    <dbReference type="NCBI Taxonomy" id="380242"/>
    <lineage>
        <taxon>Bacteria</taxon>
        <taxon>Pseudomonadati</taxon>
        <taxon>Planctomycetota</taxon>
        <taxon>Candidatus Brocadiia</taxon>
        <taxon>Candidatus Brocadiales</taxon>
        <taxon>Candidatus Brocadiaceae</taxon>
        <taxon>Candidatus Brocadia</taxon>
    </lineage>
</organism>
<protein>
    <submittedName>
        <fullName evidence="1">Uncharacterized protein</fullName>
    </submittedName>
</protein>
<evidence type="ECO:0000313" key="2">
    <source>
        <dbReference type="Proteomes" id="UP000034954"/>
    </source>
</evidence>
<keyword evidence="2" id="KW-1185">Reference proteome</keyword>
<dbReference type="EMBL" id="LAQJ01000186">
    <property type="protein sequence ID" value="KKO19504.1"/>
    <property type="molecule type" value="Genomic_DNA"/>
</dbReference>
<dbReference type="Proteomes" id="UP000034954">
    <property type="component" value="Unassembled WGS sequence"/>
</dbReference>
<sequence>MNSMSLSRNSWYDTVGRVDEACPELAKGEVNRSIEFTVKSSVGKNV</sequence>
<accession>A0A0M2UYE6</accession>